<dbReference type="EMBL" id="JAMZDY010000001">
    <property type="protein sequence ID" value="MCP2371307.1"/>
    <property type="molecule type" value="Genomic_DNA"/>
</dbReference>
<dbReference type="Pfam" id="PF13641">
    <property type="entry name" value="Glyco_tranf_2_3"/>
    <property type="match status" value="1"/>
</dbReference>
<protein>
    <submittedName>
        <fullName evidence="7">Galactofuranosylgalactofuranosylrhamnosyl-N-acetylglucosaminyl-diphospho-decaprenol beta-1,5/1,6-galactofuranosyltransferase</fullName>
        <ecNumber evidence="7">2.4.1.288</ecNumber>
    </submittedName>
</protein>
<dbReference type="Pfam" id="PF17994">
    <property type="entry name" value="Glft2_N"/>
    <property type="match status" value="1"/>
</dbReference>
<dbReference type="SUPFAM" id="SSF53448">
    <property type="entry name" value="Nucleotide-diphospho-sugar transferases"/>
    <property type="match status" value="1"/>
</dbReference>
<evidence type="ECO:0000313" key="7">
    <source>
        <dbReference type="EMBL" id="MCP2371307.1"/>
    </source>
</evidence>
<evidence type="ECO:0000256" key="2">
    <source>
        <dbReference type="ARBA" id="ARBA00006739"/>
    </source>
</evidence>
<dbReference type="PANTHER" id="PTHR43179:SF12">
    <property type="entry name" value="GALACTOFURANOSYLTRANSFERASE GLFT2"/>
    <property type="match status" value="1"/>
</dbReference>
<feature type="domain" description="Galactofuranosyltransferase-2 C-terminal" evidence="6">
    <location>
        <begin position="438"/>
        <end position="637"/>
    </location>
</feature>
<name>A0A9X2KF48_9MICO</name>
<evidence type="ECO:0000259" key="5">
    <source>
        <dbReference type="Pfam" id="PF17994"/>
    </source>
</evidence>
<evidence type="ECO:0000256" key="1">
    <source>
        <dbReference type="ARBA" id="ARBA00004776"/>
    </source>
</evidence>
<feature type="domain" description="Galactofuranosyltransferase GlfT2 N-terminal" evidence="5">
    <location>
        <begin position="8"/>
        <end position="160"/>
    </location>
</feature>
<reference evidence="7" key="1">
    <citation type="submission" date="2022-06" db="EMBL/GenBank/DDBJ databases">
        <title>Sequencing the genomes of 1000 actinobacteria strains.</title>
        <authorList>
            <person name="Klenk H.-P."/>
        </authorList>
    </citation>
    <scope>NUCLEOTIDE SEQUENCE</scope>
    <source>
        <strain evidence="7">DSM 22016</strain>
    </source>
</reference>
<keyword evidence="3 7" id="KW-0328">Glycosyltransferase</keyword>
<dbReference type="InterPro" id="IPR029044">
    <property type="entry name" value="Nucleotide-diphossugar_trans"/>
</dbReference>
<dbReference type="AlphaFoldDB" id="A0A9X2KF48"/>
<comment type="caution">
    <text evidence="7">The sequence shown here is derived from an EMBL/GenBank/DDBJ whole genome shotgun (WGS) entry which is preliminary data.</text>
</comment>
<proteinExistence type="inferred from homology"/>
<dbReference type="Pfam" id="PF19320">
    <property type="entry name" value="GlfT2_domain3"/>
    <property type="match status" value="1"/>
</dbReference>
<dbReference type="RefSeq" id="WP_232057661.1">
    <property type="nucleotide sequence ID" value="NZ_BAAANU010000015.1"/>
</dbReference>
<organism evidence="7 8">
    <name type="scientific">Agromyces terreus</name>
    <dbReference type="NCBI Taxonomy" id="424795"/>
    <lineage>
        <taxon>Bacteria</taxon>
        <taxon>Bacillati</taxon>
        <taxon>Actinomycetota</taxon>
        <taxon>Actinomycetes</taxon>
        <taxon>Micrococcales</taxon>
        <taxon>Microbacteriaceae</taxon>
        <taxon>Agromyces</taxon>
    </lineage>
</organism>
<gene>
    <name evidence="7" type="ORF">BJ978_001983</name>
</gene>
<accession>A0A9X2KF48</accession>
<comment type="pathway">
    <text evidence="1">Cell wall biogenesis; cell wall polysaccharide biosynthesis.</text>
</comment>
<dbReference type="InterPro" id="IPR040492">
    <property type="entry name" value="GlfT2_N"/>
</dbReference>
<keyword evidence="8" id="KW-1185">Reference proteome</keyword>
<dbReference type="PANTHER" id="PTHR43179">
    <property type="entry name" value="RHAMNOSYLTRANSFERASE WBBL"/>
    <property type="match status" value="1"/>
</dbReference>
<dbReference type="EC" id="2.4.1.288" evidence="7"/>
<sequence length="640" mass="72726">MSLTWNEIQRVVFPEDADPDVISLYVDADVWAKVGEREVRVSDRAHLDDVLGRDRFRVAAGDRVSFASYFNAFPASYWQQWTNVQRVRLTLETSGEGTLLVYRSTAQGVPQRVASAPFSSTVRHEIELPIVTFGDGGWYWFDIVAGDQEVVVADGRWETDAPELRAGGASIGTTTFNKPDYCVRTLEALAADDTVREVIDRIYIVDQGNQRVVEEAGFDAVAERLGETLTMIEQPNLGGSGGFARSMSETLSAGESDFIILLDDDVTVEPESIARAVRFARRTTRPVVVGGHMFDLLNRPVLHAFAETVDLKPFVWHAQPHDEVPHDFRFSNLRQTRWMHARMDADYNGWWFCLIPTEVVREVGLSLPAFIKWDDAEYCLRARDAGYPTVTLPGMALWHVSWLDKDDSIDWQAYFHARNRYVAALLHSPYSDGGLLTRDSERWDLKHLLSMQYYPVTLRHRALRDILSGPAHMQQGMATILGELRAAAADFPEKTVLRDEAEIPMTVEGKRVYPIPSGTAGPKGPRGVPLVLFTVQMTLRQWFTRPASKNIAEPQVELAKRDGTWFRLPHFDSALVSTADGSGKVRYTRDPKTFRRLLRESRRLHREIKRRWPELAREYRAALPEITSPEAWEPHFTKKK</sequence>
<evidence type="ECO:0000256" key="3">
    <source>
        <dbReference type="ARBA" id="ARBA00022676"/>
    </source>
</evidence>
<evidence type="ECO:0000256" key="4">
    <source>
        <dbReference type="ARBA" id="ARBA00022679"/>
    </source>
</evidence>
<evidence type="ECO:0000259" key="6">
    <source>
        <dbReference type="Pfam" id="PF19320"/>
    </source>
</evidence>
<evidence type="ECO:0000313" key="8">
    <source>
        <dbReference type="Proteomes" id="UP001139722"/>
    </source>
</evidence>
<keyword evidence="4 7" id="KW-0808">Transferase</keyword>
<dbReference type="InterPro" id="IPR045699">
    <property type="entry name" value="GlfT2_C"/>
</dbReference>
<comment type="similarity">
    <text evidence="2">Belongs to the glycosyltransferase 2 family.</text>
</comment>
<dbReference type="GO" id="GO:0016757">
    <property type="term" value="F:glycosyltransferase activity"/>
    <property type="evidence" value="ECO:0007669"/>
    <property type="project" value="UniProtKB-KW"/>
</dbReference>
<dbReference type="Proteomes" id="UP001139722">
    <property type="component" value="Unassembled WGS sequence"/>
</dbReference>
<dbReference type="Gene3D" id="3.90.550.60">
    <property type="match status" value="1"/>
</dbReference>